<dbReference type="EMBL" id="JAVYII010000008">
    <property type="protein sequence ID" value="MDT9594787.1"/>
    <property type="molecule type" value="Genomic_DNA"/>
</dbReference>
<sequence length="264" mass="29013">MTDEQHPDPPAPEVPLDFARAWVEFADPADPAQVFRCDLTWLTSAYTCIFGSGCAGIYASAPDVGCCTLGAHFSDRDDERRVAAYVAQLDADLWQHHPGVARVTRKHWVTTDDEGERKTLTVVTDGQEACVFANRPGFAGGEGCALHALALRQGREPLETKPDVCWQLPLRRTYRDVERPDGTAYLEVSIGEYDRRGWGPGGHDLDWYCTGNPLAHVAPEPLYLTSAAELVALMGEAGYAELARRCEAHVRSRSALALHPADPR</sequence>
<dbReference type="Proteomes" id="UP001268542">
    <property type="component" value="Unassembled WGS sequence"/>
</dbReference>
<comment type="similarity">
    <text evidence="1">Belongs to the Rv0495c family.</text>
</comment>
<evidence type="ECO:0000313" key="3">
    <source>
        <dbReference type="Proteomes" id="UP001268542"/>
    </source>
</evidence>
<evidence type="ECO:0008006" key="4">
    <source>
        <dbReference type="Google" id="ProtNLM"/>
    </source>
</evidence>
<dbReference type="InterPro" id="IPR021458">
    <property type="entry name" value="Rv0495c"/>
</dbReference>
<name>A0ABU3PZU6_9ACTN</name>
<gene>
    <name evidence="2" type="ORF">RDV89_16995</name>
</gene>
<protein>
    <recommendedName>
        <fullName evidence="4">DUF3109 family protein</fullName>
    </recommendedName>
</protein>
<dbReference type="Pfam" id="PF11307">
    <property type="entry name" value="DUF3109"/>
    <property type="match status" value="1"/>
</dbReference>
<evidence type="ECO:0000313" key="2">
    <source>
        <dbReference type="EMBL" id="MDT9594787.1"/>
    </source>
</evidence>
<proteinExistence type="inferred from homology"/>
<evidence type="ECO:0000256" key="1">
    <source>
        <dbReference type="ARBA" id="ARBA00093770"/>
    </source>
</evidence>
<dbReference type="RefSeq" id="WP_315734866.1">
    <property type="nucleotide sequence ID" value="NZ_JAVYII010000008.1"/>
</dbReference>
<keyword evidence="3" id="KW-1185">Reference proteome</keyword>
<reference evidence="2 3" key="1">
    <citation type="submission" date="2023-08" db="EMBL/GenBank/DDBJ databases">
        <title>Nocardioides seae sp. nov., a bacterium isolated from a soil.</title>
        <authorList>
            <person name="Wang X."/>
        </authorList>
    </citation>
    <scope>NUCLEOTIDE SEQUENCE [LARGE SCALE GENOMIC DNA]</scope>
    <source>
        <strain evidence="2 3">YZH12</strain>
    </source>
</reference>
<organism evidence="2 3">
    <name type="scientific">Nocardioides imazamoxiresistens</name>
    <dbReference type="NCBI Taxonomy" id="3231893"/>
    <lineage>
        <taxon>Bacteria</taxon>
        <taxon>Bacillati</taxon>
        <taxon>Actinomycetota</taxon>
        <taxon>Actinomycetes</taxon>
        <taxon>Propionibacteriales</taxon>
        <taxon>Nocardioidaceae</taxon>
        <taxon>Nocardioides</taxon>
    </lineage>
</organism>
<accession>A0ABU3PZU6</accession>
<comment type="caution">
    <text evidence="2">The sequence shown here is derived from an EMBL/GenBank/DDBJ whole genome shotgun (WGS) entry which is preliminary data.</text>
</comment>